<dbReference type="FunFam" id="3.20.20.70:FF:000017">
    <property type="entry name" value="Glutamate synthase [NADH], amyloplastic"/>
    <property type="match status" value="1"/>
</dbReference>
<name>A0A9W8AU58_9FUNG</name>
<feature type="domain" description="Glutamate synthase" evidence="3">
    <location>
        <begin position="22"/>
        <end position="392"/>
    </location>
</feature>
<proteinExistence type="inferred from homology"/>
<dbReference type="EMBL" id="JANBQB010001972">
    <property type="protein sequence ID" value="KAJ1969248.1"/>
    <property type="molecule type" value="Genomic_DNA"/>
</dbReference>
<reference evidence="4" key="1">
    <citation type="submission" date="2022-07" db="EMBL/GenBank/DDBJ databases">
        <title>Phylogenomic reconstructions and comparative analyses of Kickxellomycotina fungi.</title>
        <authorList>
            <person name="Reynolds N.K."/>
            <person name="Stajich J.E."/>
            <person name="Barry K."/>
            <person name="Grigoriev I.V."/>
            <person name="Crous P."/>
            <person name="Smith M.E."/>
        </authorList>
    </citation>
    <scope>NUCLEOTIDE SEQUENCE</scope>
    <source>
        <strain evidence="4">RSA 567</strain>
    </source>
</reference>
<dbReference type="InterPro" id="IPR051394">
    <property type="entry name" value="Glutamate_Synthase"/>
</dbReference>
<evidence type="ECO:0000256" key="1">
    <source>
        <dbReference type="ARBA" id="ARBA00009716"/>
    </source>
</evidence>
<sequence length="405" mass="43681">TVLPEGISESGDYHWRSGGVSHVNDPVAVASLQDAVRRKNQDSYAKYSQSSFEKIKACTLRGLLDFKYTDTEPIPIEEVESWTNIVKRFCTGAMSYGSISWEAHTSLAVAMNQLGGKSNTGEGGEERSRSEPMANGQSMRSAIKQVASGRFGVTNYYLSDSDEIQIKMAQGAKAGEGGELPGFKVSLEIARTRKTTPGVGLISPPPHHDIYSIEDLKQLIYDLKCTNPLARISVKLVSEVGVGIVASGVAKARADHILISGHDGGTGAAVWTGIKYAGLPWELGLAEAHQTLVLNDLRGRVVLQTDGQLRTGRDVAIACLLGAEEFGFATTPLIALGCVMLRKCHLATCAVGVATQDPELRKKFAGSPEHVVNFFHYVAEELRGIMAQLGIRTINEMVGRTDLLH</sequence>
<organism evidence="4 5">
    <name type="scientific">Dimargaris verticillata</name>
    <dbReference type="NCBI Taxonomy" id="2761393"/>
    <lineage>
        <taxon>Eukaryota</taxon>
        <taxon>Fungi</taxon>
        <taxon>Fungi incertae sedis</taxon>
        <taxon>Zoopagomycota</taxon>
        <taxon>Kickxellomycotina</taxon>
        <taxon>Dimargaritomycetes</taxon>
        <taxon>Dimargaritales</taxon>
        <taxon>Dimargaritaceae</taxon>
        <taxon>Dimargaris</taxon>
    </lineage>
</organism>
<dbReference type="EC" id="1.4.1.1" evidence="4"/>
<keyword evidence="4" id="KW-0560">Oxidoreductase</keyword>
<keyword evidence="5" id="KW-1185">Reference proteome</keyword>
<comment type="similarity">
    <text evidence="1">Belongs to the glutamate synthase family.</text>
</comment>
<evidence type="ECO:0000313" key="4">
    <source>
        <dbReference type="EMBL" id="KAJ1969248.1"/>
    </source>
</evidence>
<gene>
    <name evidence="4" type="primary">GLT1_3</name>
    <name evidence="4" type="ORF">H4R34_006185</name>
</gene>
<evidence type="ECO:0000313" key="5">
    <source>
        <dbReference type="Proteomes" id="UP001151582"/>
    </source>
</evidence>
<dbReference type="CDD" id="cd02808">
    <property type="entry name" value="GltS_FMN"/>
    <property type="match status" value="1"/>
</dbReference>
<feature type="region of interest" description="Disordered" evidence="2">
    <location>
        <begin position="114"/>
        <end position="139"/>
    </location>
</feature>
<dbReference type="Gene3D" id="3.20.20.70">
    <property type="entry name" value="Aldolase class I"/>
    <property type="match status" value="1"/>
</dbReference>
<evidence type="ECO:0000259" key="3">
    <source>
        <dbReference type="Pfam" id="PF01645"/>
    </source>
</evidence>
<dbReference type="GO" id="GO:0006537">
    <property type="term" value="P:glutamate biosynthetic process"/>
    <property type="evidence" value="ECO:0007669"/>
    <property type="project" value="InterPro"/>
</dbReference>
<accession>A0A9W8AU58</accession>
<protein>
    <submittedName>
        <fullName evidence="4">Glutamate synthase [NADH]</fullName>
        <ecNumber evidence="4">1.4.1.1</ecNumber>
    </submittedName>
</protein>
<dbReference type="OrthoDB" id="4327079at2759"/>
<dbReference type="Proteomes" id="UP001151582">
    <property type="component" value="Unassembled WGS sequence"/>
</dbReference>
<evidence type="ECO:0000256" key="2">
    <source>
        <dbReference type="SAM" id="MobiDB-lite"/>
    </source>
</evidence>
<feature type="non-terminal residue" evidence="4">
    <location>
        <position position="405"/>
    </location>
</feature>
<dbReference type="SUPFAM" id="SSF51395">
    <property type="entry name" value="FMN-linked oxidoreductases"/>
    <property type="match status" value="1"/>
</dbReference>
<dbReference type="PANTHER" id="PTHR43100:SF1">
    <property type="entry name" value="GLUTAMATE SYNTHASE [NADPH] SMALL CHAIN"/>
    <property type="match status" value="1"/>
</dbReference>
<dbReference type="InterPro" id="IPR002932">
    <property type="entry name" value="Glu_synthdom"/>
</dbReference>
<dbReference type="GO" id="GO:0015930">
    <property type="term" value="F:glutamate synthase activity"/>
    <property type="evidence" value="ECO:0007669"/>
    <property type="project" value="InterPro"/>
</dbReference>
<dbReference type="AlphaFoldDB" id="A0A9W8AU58"/>
<dbReference type="GO" id="GO:0000286">
    <property type="term" value="F:alanine dehydrogenase activity"/>
    <property type="evidence" value="ECO:0007669"/>
    <property type="project" value="UniProtKB-EC"/>
</dbReference>
<dbReference type="Pfam" id="PF01645">
    <property type="entry name" value="Glu_synthase"/>
    <property type="match status" value="1"/>
</dbReference>
<feature type="non-terminal residue" evidence="4">
    <location>
        <position position="1"/>
    </location>
</feature>
<comment type="caution">
    <text evidence="4">The sequence shown here is derived from an EMBL/GenBank/DDBJ whole genome shotgun (WGS) entry which is preliminary data.</text>
</comment>
<dbReference type="PANTHER" id="PTHR43100">
    <property type="entry name" value="GLUTAMATE SYNTHASE [NADPH] SMALL CHAIN"/>
    <property type="match status" value="1"/>
</dbReference>
<dbReference type="InterPro" id="IPR013785">
    <property type="entry name" value="Aldolase_TIM"/>
</dbReference>